<dbReference type="Proteomes" id="UP000325292">
    <property type="component" value="Chromosome"/>
</dbReference>
<dbReference type="SUPFAM" id="SSF53720">
    <property type="entry name" value="ALDH-like"/>
    <property type="match status" value="1"/>
</dbReference>
<comment type="similarity">
    <text evidence="7">Belongs to the gamma-glutamyl phosphate reductase family.</text>
</comment>
<dbReference type="InterPro" id="IPR012134">
    <property type="entry name" value="Glu-5-SA_DH"/>
</dbReference>
<dbReference type="NCBIfam" id="TIGR00407">
    <property type="entry name" value="proA"/>
    <property type="match status" value="1"/>
</dbReference>
<keyword evidence="2 7" id="KW-0028">Amino-acid biosynthesis</keyword>
<dbReference type="Gene3D" id="3.40.309.10">
    <property type="entry name" value="Aldehyde Dehydrogenase, Chain A, domain 2"/>
    <property type="match status" value="1"/>
</dbReference>
<evidence type="ECO:0000256" key="2">
    <source>
        <dbReference type="ARBA" id="ARBA00022605"/>
    </source>
</evidence>
<dbReference type="Gene3D" id="3.40.605.10">
    <property type="entry name" value="Aldehyde Dehydrogenase, Chain A, domain 1"/>
    <property type="match status" value="1"/>
</dbReference>
<comment type="subcellular location">
    <subcellularLocation>
        <location evidence="7">Cytoplasm</location>
    </subcellularLocation>
</comment>
<comment type="catalytic activity">
    <reaction evidence="6 7">
        <text>L-glutamate 5-semialdehyde + phosphate + NADP(+) = L-glutamyl 5-phosphate + NADPH + H(+)</text>
        <dbReference type="Rhea" id="RHEA:19541"/>
        <dbReference type="ChEBI" id="CHEBI:15378"/>
        <dbReference type="ChEBI" id="CHEBI:43474"/>
        <dbReference type="ChEBI" id="CHEBI:57783"/>
        <dbReference type="ChEBI" id="CHEBI:58066"/>
        <dbReference type="ChEBI" id="CHEBI:58274"/>
        <dbReference type="ChEBI" id="CHEBI:58349"/>
        <dbReference type="EC" id="1.2.1.41"/>
    </reaction>
</comment>
<keyword evidence="7" id="KW-0963">Cytoplasm</keyword>
<dbReference type="InterPro" id="IPR020593">
    <property type="entry name" value="G-glutamylP_reductase_CS"/>
</dbReference>
<dbReference type="PANTHER" id="PTHR11063:SF8">
    <property type="entry name" value="DELTA-1-PYRROLINE-5-CARBOXYLATE SYNTHASE"/>
    <property type="match status" value="1"/>
</dbReference>
<comment type="pathway">
    <text evidence="1 7">Amino-acid biosynthesis; L-proline biosynthesis; L-glutamate 5-semialdehyde from L-glutamate: step 2/2.</text>
</comment>
<dbReference type="HAMAP" id="MF_00412">
    <property type="entry name" value="ProA"/>
    <property type="match status" value="1"/>
</dbReference>
<evidence type="ECO:0000256" key="4">
    <source>
        <dbReference type="ARBA" id="ARBA00022857"/>
    </source>
</evidence>
<proteinExistence type="inferred from homology"/>
<feature type="domain" description="Aldehyde dehydrogenase" evidence="8">
    <location>
        <begin position="3"/>
        <end position="277"/>
    </location>
</feature>
<dbReference type="EC" id="1.2.1.41" evidence="7"/>
<dbReference type="EMBL" id="CP019454">
    <property type="protein sequence ID" value="AUW93612.1"/>
    <property type="molecule type" value="Genomic_DNA"/>
</dbReference>
<keyword evidence="5 7" id="KW-0560">Oxidoreductase</keyword>
<gene>
    <name evidence="7" type="primary">proA</name>
    <name evidence="9" type="ORF">BXT84_06360</name>
</gene>
<evidence type="ECO:0000256" key="5">
    <source>
        <dbReference type="ARBA" id="ARBA00023002"/>
    </source>
</evidence>
<dbReference type="InterPro" id="IPR016161">
    <property type="entry name" value="Ald_DH/histidinol_DH"/>
</dbReference>
<keyword evidence="4 7" id="KW-0521">NADP</keyword>
<sequence>MLEAMLKNAQAAQKEWALSHTQVRNDALEQMIHLVRRDQDKILSANRRDLDAASELPKALANRLALSPEGLSKLLQGLKVVIDQPDPLGTGMGQRTLPNGLSIEAIRVPLGTIGLIFESRPGVAIEAVALALKAGNAMILRSGHEAKGTVAAIVACWQEALTKTGFRADLVQQILDPDRKYVDALLHLRGLDLLIPRGGPALIQKVVAEATVPVIETGVGNCHVYVDRQADLDMAVNIVINAKVSNPAVCNAAETVLVHQDIAEQLLPELAKALSAQGVQLHADSRALSLVPGAVLATNEDFAKEYLSLDLAVRVVANIDEAIAHIEQYGTKHSETIVTNDYSQGERFLKMVDAAAVYINASTRFTDGYQFGFGGEVGISTQKLHARGPMGLEALTTWKWVGRGHGQIRS</sequence>
<evidence type="ECO:0000256" key="3">
    <source>
        <dbReference type="ARBA" id="ARBA00022650"/>
    </source>
</evidence>
<dbReference type="InterPro" id="IPR015590">
    <property type="entry name" value="Aldehyde_DH_dom"/>
</dbReference>
<evidence type="ECO:0000256" key="6">
    <source>
        <dbReference type="ARBA" id="ARBA00049024"/>
    </source>
</evidence>
<dbReference type="InterPro" id="IPR016163">
    <property type="entry name" value="Ald_DH_C"/>
</dbReference>
<reference evidence="9 10" key="1">
    <citation type="journal article" date="2019" name="Sci. Rep.">
        <title>Sulfobacillus thermotolerans: new insights into resistance and metabolic capacities of acidophilic chemolithotrophs.</title>
        <authorList>
            <person name="Panyushkina A.E."/>
            <person name="Babenko V.V."/>
            <person name="Nikitina A.S."/>
            <person name="Selezneva O.V."/>
            <person name="Tsaplina I.A."/>
            <person name="Letarova M.A."/>
            <person name="Kostryukova E.S."/>
            <person name="Letarov A.V."/>
        </authorList>
    </citation>
    <scope>NUCLEOTIDE SEQUENCE [LARGE SCALE GENOMIC DNA]</scope>
    <source>
        <strain evidence="9 10">Kr1</strain>
    </source>
</reference>
<name>A0ABN5GYL2_9FIRM</name>
<organism evidence="9 10">
    <name type="scientific">Sulfobacillus thermotolerans</name>
    <dbReference type="NCBI Taxonomy" id="338644"/>
    <lineage>
        <taxon>Bacteria</taxon>
        <taxon>Bacillati</taxon>
        <taxon>Bacillota</taxon>
        <taxon>Clostridia</taxon>
        <taxon>Eubacteriales</taxon>
        <taxon>Clostridiales Family XVII. Incertae Sedis</taxon>
        <taxon>Sulfobacillus</taxon>
    </lineage>
</organism>
<dbReference type="PROSITE" id="PS01223">
    <property type="entry name" value="PROA"/>
    <property type="match status" value="1"/>
</dbReference>
<dbReference type="CDD" id="cd07079">
    <property type="entry name" value="ALDH_F18-19_ProA-GPR"/>
    <property type="match status" value="1"/>
</dbReference>
<accession>A0ABN5GYL2</accession>
<evidence type="ECO:0000313" key="10">
    <source>
        <dbReference type="Proteomes" id="UP000325292"/>
    </source>
</evidence>
<evidence type="ECO:0000313" key="9">
    <source>
        <dbReference type="EMBL" id="AUW93612.1"/>
    </source>
</evidence>
<dbReference type="InterPro" id="IPR000965">
    <property type="entry name" value="GPR_dom"/>
</dbReference>
<keyword evidence="10" id="KW-1185">Reference proteome</keyword>
<dbReference type="PIRSF" id="PIRSF000151">
    <property type="entry name" value="GPR"/>
    <property type="match status" value="1"/>
</dbReference>
<comment type="function">
    <text evidence="7">Catalyzes the NADPH-dependent reduction of L-glutamate 5-phosphate into L-glutamate 5-semialdehyde and phosphate. The product spontaneously undergoes cyclization to form 1-pyrroline-5-carboxylate.</text>
</comment>
<protein>
    <recommendedName>
        <fullName evidence="7">Gamma-glutamyl phosphate reductase</fullName>
        <shortName evidence="7">GPR</shortName>
        <ecNumber evidence="7">1.2.1.41</ecNumber>
    </recommendedName>
    <alternativeName>
        <fullName evidence="7">Glutamate-5-semialdehyde dehydrogenase</fullName>
    </alternativeName>
    <alternativeName>
        <fullName evidence="7">Glutamyl-gamma-semialdehyde dehydrogenase</fullName>
        <shortName evidence="7">GSA dehydrogenase</shortName>
    </alternativeName>
</protein>
<dbReference type="PANTHER" id="PTHR11063">
    <property type="entry name" value="GLUTAMATE SEMIALDEHYDE DEHYDROGENASE"/>
    <property type="match status" value="1"/>
</dbReference>
<evidence type="ECO:0000256" key="7">
    <source>
        <dbReference type="HAMAP-Rule" id="MF_00412"/>
    </source>
</evidence>
<keyword evidence="3 7" id="KW-0641">Proline biosynthesis</keyword>
<dbReference type="NCBIfam" id="NF001221">
    <property type="entry name" value="PRK00197.1"/>
    <property type="match status" value="1"/>
</dbReference>
<evidence type="ECO:0000256" key="1">
    <source>
        <dbReference type="ARBA" id="ARBA00004985"/>
    </source>
</evidence>
<dbReference type="InterPro" id="IPR016162">
    <property type="entry name" value="Ald_DH_N"/>
</dbReference>
<dbReference type="Pfam" id="PF00171">
    <property type="entry name" value="Aldedh"/>
    <property type="match status" value="1"/>
</dbReference>
<evidence type="ECO:0000259" key="8">
    <source>
        <dbReference type="Pfam" id="PF00171"/>
    </source>
</evidence>